<evidence type="ECO:0000256" key="3">
    <source>
        <dbReference type="ARBA" id="ARBA00022692"/>
    </source>
</evidence>
<evidence type="ECO:0000256" key="8">
    <source>
        <dbReference type="SAM" id="MobiDB-lite"/>
    </source>
</evidence>
<feature type="transmembrane region" description="Helical" evidence="6">
    <location>
        <begin position="89"/>
        <end position="113"/>
    </location>
</feature>
<dbReference type="InterPro" id="IPR002528">
    <property type="entry name" value="MATE_fam"/>
</dbReference>
<organism evidence="9 10">
    <name type="scientific">Micractinium conductrix</name>
    <dbReference type="NCBI Taxonomy" id="554055"/>
    <lineage>
        <taxon>Eukaryota</taxon>
        <taxon>Viridiplantae</taxon>
        <taxon>Chlorophyta</taxon>
        <taxon>core chlorophytes</taxon>
        <taxon>Trebouxiophyceae</taxon>
        <taxon>Chlorellales</taxon>
        <taxon>Chlorellaceae</taxon>
        <taxon>Chlorella clade</taxon>
        <taxon>Micractinium</taxon>
    </lineage>
</organism>
<dbReference type="EMBL" id="LHPF02000017">
    <property type="protein sequence ID" value="PSC70935.1"/>
    <property type="molecule type" value="Genomic_DNA"/>
</dbReference>
<feature type="region of interest" description="Disordered" evidence="8">
    <location>
        <begin position="869"/>
        <end position="894"/>
    </location>
</feature>
<evidence type="ECO:0000256" key="6">
    <source>
        <dbReference type="RuleBase" id="RU004914"/>
    </source>
</evidence>
<feature type="transmembrane region" description="Helical" evidence="6">
    <location>
        <begin position="134"/>
        <end position="163"/>
    </location>
</feature>
<feature type="transmembrane region" description="Helical" evidence="6">
    <location>
        <begin position="233"/>
        <end position="253"/>
    </location>
</feature>
<feature type="transmembrane region" description="Helical" evidence="6">
    <location>
        <begin position="358"/>
        <end position="376"/>
    </location>
</feature>
<feature type="region of interest" description="Disordered" evidence="8">
    <location>
        <begin position="1003"/>
        <end position="1045"/>
    </location>
</feature>
<dbReference type="PANTHER" id="PTHR42893">
    <property type="entry name" value="PROTEIN DETOXIFICATION 44, CHLOROPLASTIC-RELATED"/>
    <property type="match status" value="1"/>
</dbReference>
<reference evidence="9 10" key="1">
    <citation type="journal article" date="2018" name="Plant J.">
        <title>Genome sequences of Chlorella sorokiniana UTEX 1602 and Micractinium conductrix SAG 241.80: implications to maltose excretion by a green alga.</title>
        <authorList>
            <person name="Arriola M.B."/>
            <person name="Velmurugan N."/>
            <person name="Zhang Y."/>
            <person name="Plunkett M.H."/>
            <person name="Hondzo H."/>
            <person name="Barney B.M."/>
        </authorList>
    </citation>
    <scope>NUCLEOTIDE SEQUENCE [LARGE SCALE GENOMIC DNA]</scope>
    <source>
        <strain evidence="9 10">SAG 241.80</strain>
    </source>
</reference>
<feature type="region of interest" description="Disordered" evidence="8">
    <location>
        <begin position="912"/>
        <end position="948"/>
    </location>
</feature>
<dbReference type="GO" id="GO:0015297">
    <property type="term" value="F:antiporter activity"/>
    <property type="evidence" value="ECO:0007669"/>
    <property type="project" value="InterPro"/>
</dbReference>
<proteinExistence type="inferred from homology"/>
<dbReference type="GO" id="GO:0042910">
    <property type="term" value="F:xenobiotic transmembrane transporter activity"/>
    <property type="evidence" value="ECO:0007669"/>
    <property type="project" value="InterPro"/>
</dbReference>
<gene>
    <name evidence="9" type="ORF">C2E20_5671</name>
</gene>
<feature type="transmembrane region" description="Helical" evidence="6">
    <location>
        <begin position="183"/>
        <end position="201"/>
    </location>
</feature>
<feature type="compositionally biased region" description="Low complexity" evidence="8">
    <location>
        <begin position="565"/>
        <end position="584"/>
    </location>
</feature>
<keyword evidence="7" id="KW-0175">Coiled coil</keyword>
<feature type="transmembrane region" description="Helical" evidence="6">
    <location>
        <begin position="208"/>
        <end position="227"/>
    </location>
</feature>
<feature type="region of interest" description="Disordered" evidence="8">
    <location>
        <begin position="1"/>
        <end position="32"/>
    </location>
</feature>
<dbReference type="OrthoDB" id="2126698at2759"/>
<dbReference type="InterPro" id="IPR008507">
    <property type="entry name" value="DUF789"/>
</dbReference>
<feature type="region of interest" description="Disordered" evidence="8">
    <location>
        <begin position="565"/>
        <end position="588"/>
    </location>
</feature>
<feature type="compositionally biased region" description="Low complexity" evidence="8">
    <location>
        <begin position="747"/>
        <end position="758"/>
    </location>
</feature>
<dbReference type="GO" id="GO:0016020">
    <property type="term" value="C:membrane"/>
    <property type="evidence" value="ECO:0007669"/>
    <property type="project" value="UniProtKB-SubCell"/>
</dbReference>
<evidence type="ECO:0000313" key="9">
    <source>
        <dbReference type="EMBL" id="PSC70935.1"/>
    </source>
</evidence>
<comment type="similarity">
    <text evidence="2 6">Belongs to the multi antimicrobial extrusion (MATE) (TC 2.A.66.1) family.</text>
</comment>
<feature type="compositionally biased region" description="Pro residues" evidence="8">
    <location>
        <begin position="1020"/>
        <end position="1042"/>
    </location>
</feature>
<comment type="caution">
    <text evidence="9">The sequence shown here is derived from an EMBL/GenBank/DDBJ whole genome shotgun (WGS) entry which is preliminary data.</text>
</comment>
<dbReference type="Pfam" id="PF01554">
    <property type="entry name" value="MatE"/>
    <property type="match status" value="2"/>
</dbReference>
<keyword evidence="4 6" id="KW-1133">Transmembrane helix</keyword>
<comment type="subcellular location">
    <subcellularLocation>
        <location evidence="1">Membrane</location>
        <topology evidence="1">Multi-pass membrane protein</topology>
    </subcellularLocation>
</comment>
<feature type="region of interest" description="Disordered" evidence="8">
    <location>
        <begin position="1298"/>
        <end position="1325"/>
    </location>
</feature>
<feature type="compositionally biased region" description="Polar residues" evidence="8">
    <location>
        <begin position="1005"/>
        <end position="1014"/>
    </location>
</feature>
<dbReference type="NCBIfam" id="TIGR00797">
    <property type="entry name" value="matE"/>
    <property type="match status" value="1"/>
</dbReference>
<comment type="caution">
    <text evidence="6">Lacks conserved residue(s) required for the propagation of feature annotation.</text>
</comment>
<accession>A0A2P6VA30</accession>
<evidence type="ECO:0000256" key="7">
    <source>
        <dbReference type="SAM" id="Coils"/>
    </source>
</evidence>
<dbReference type="STRING" id="554055.A0A2P6VA30"/>
<evidence type="ECO:0000313" key="10">
    <source>
        <dbReference type="Proteomes" id="UP000239649"/>
    </source>
</evidence>
<feature type="region of interest" description="Disordered" evidence="8">
    <location>
        <begin position="718"/>
        <end position="769"/>
    </location>
</feature>
<keyword evidence="3 6" id="KW-0812">Transmembrane</keyword>
<dbReference type="CDD" id="cd13136">
    <property type="entry name" value="MATE_DinF_like"/>
    <property type="match status" value="1"/>
</dbReference>
<name>A0A2P6VA30_9CHLO</name>
<sequence>MAGTRRRHAPLSGAPPPQRAADLARGLGGDDDEDASAVEATAAAWWRRLVSPFDKEIFLLAVPALFSVLLDPIMGMVSTAIIGSRLGTTSLAAVGLTTIVFNFSNFIWNFLLYTTTPRIAAAVARKDEAGVSAITAQGLWLAATIGLSMTLLLTTQCPVIFAAMGAAPEVVAHASEYMRMRCLASPAILMYYVLSGTFRGFKDTRTPLYAGILGNLLHLGLIMLLVFGLGWGVAGAGLATSLSHWLSIAFLLANVLGRGYMRPADLTRVPAWSEVSPMLRSGLFLSTRSLLAMGMLMWATRLIAGFGAVGLAAHEILRQIWVLSNQAYTSLDIATQSLVAFHLGKGDRRSAAAVFRRTLRLAVGAGVVIMGGLLAGQHSLPAIFTRDSAVISQVSAVMPLIAVFMPLDAAASVMDGVLLGSQEAGWMGQTMCFTAAACGAGLLASQRLGWPILGIWCIIKFLTVGRLIGNTWRLWSRSGPLAGELGIAGAASPAPQREHFESAQLPSELANAEWQALLLLDGRPLGKLVAPALEWSTEPGAPPGLSLRFTRLVEAPVPAAAAAVRDSAAEPARQPRASAAQPQPLRLPVDGGFAQRTFRVQVVGRRHGAPAVAPRAYDVHGRDLVAGLSVQRQWQQYQQRHQAARTSAGQPVSAANFAHSSTLTVESGDGLERLQAIFDGATATAWLKGIVCRFLVPEAASPDAGLPAGGSSVAVEEQTGAAAAPSDLPANRGSKAHGGKAVAGSKAQPAAQPSVQPATEDAVAGGSNGSGSSYLSYCSSEGFRTPSRPSNYGLPYAFGPANQLPWHDAVAGMGQQAAYTFAHKPLAEAQRMGRRSTGSFAANRGYYAAPQAVHPSNVSMPALPAYHRRTTSSSSSIGSHGGSEAGGLAAYQSAPPRWQGSHLNTWAEPFSPRSQQQYLASQPAPPPYARVHSLPAHPQRSHGSEPAGDAYWQQHWRSGSDWHQPQLSADALPSYTLPQMAVHGGAVGGASAGGWSNSGMPYSAPASTATSPTLYSAGLPPLPPPPPGMPSSTAPPPPPPLLSVPVLDLQVPESVDDSPDLERFLQAATPQVVPPPSGAQDLTLADLWRWYERPSTFGCEVATIGGPRGPATAYYLPFLSAVQLLAPVSAADEAAVAAAAASGDAGAAQRSGTAPPQLLTYPGGLDEWPERMRPVVQWGESASMRDRVPLHTCLAGLCGEAGEEHPLMSTRLADLHPFSWFAVAWYPLYCVPEAPLTARFVTFHTLASLWEAASKAAAEAQQEQQAQLEAAAAEAARQRRAAEAAAAAAAAQPAGAQPEVAAMQSAEEQEECATVQHTPAGLRSRPSYKSMLEAGLPAEAAPLVGTPACTATPTAVCSFPGSPTCSDAGTRTTLGSYGSRSQSVDGGTANSTGTAVPRSRLALGSTADSLAGASSCGGCSVQGPGSLTLSASERGSCSAAGSIPASPAASEAGDNDERKVLPVAVAGLAWYATGRCENWTDCLVAAQLPADAAVPLPPPGTPLAGGARLLGTWRGVAVLARPYPVAKGGPLGWEIQQEEMALCAERLASGGGLVALRPASGGRWQELRGLPPAQLGVGCPDYEFFMSRSARYC</sequence>
<feature type="coiled-coil region" evidence="7">
    <location>
        <begin position="1258"/>
        <end position="1292"/>
    </location>
</feature>
<dbReference type="PANTHER" id="PTHR42893:SF46">
    <property type="entry name" value="PROTEIN DETOXIFICATION 44, CHLOROPLASTIC"/>
    <property type="match status" value="1"/>
</dbReference>
<evidence type="ECO:0000256" key="2">
    <source>
        <dbReference type="ARBA" id="ARBA00010199"/>
    </source>
</evidence>
<feature type="compositionally biased region" description="Polar residues" evidence="8">
    <location>
        <begin position="1376"/>
        <end position="1394"/>
    </location>
</feature>
<feature type="region of interest" description="Disordered" evidence="8">
    <location>
        <begin position="1376"/>
        <end position="1397"/>
    </location>
</feature>
<keyword evidence="5 6" id="KW-0472">Membrane</keyword>
<evidence type="ECO:0000256" key="5">
    <source>
        <dbReference type="ARBA" id="ARBA00023136"/>
    </source>
</evidence>
<dbReference type="InterPro" id="IPR044644">
    <property type="entry name" value="DinF-like"/>
</dbReference>
<feature type="transmembrane region" description="Helical" evidence="6">
    <location>
        <begin position="57"/>
        <end position="83"/>
    </location>
</feature>
<dbReference type="Proteomes" id="UP000239649">
    <property type="component" value="Unassembled WGS sequence"/>
</dbReference>
<keyword evidence="10" id="KW-1185">Reference proteome</keyword>
<dbReference type="Pfam" id="PF05623">
    <property type="entry name" value="DUF789"/>
    <property type="match status" value="1"/>
</dbReference>
<protein>
    <recommendedName>
        <fullName evidence="6">Protein DETOXIFICATION</fullName>
    </recommendedName>
    <alternativeName>
        <fullName evidence="6">Multidrug and toxic compound extrusion protein</fullName>
    </alternativeName>
</protein>
<evidence type="ECO:0000256" key="1">
    <source>
        <dbReference type="ARBA" id="ARBA00004141"/>
    </source>
</evidence>
<evidence type="ECO:0000256" key="4">
    <source>
        <dbReference type="ARBA" id="ARBA00022989"/>
    </source>
</evidence>